<comment type="subcellular location">
    <subcellularLocation>
        <location evidence="1">Mitochondrion membrane</location>
        <topology evidence="1">Multi-pass membrane protein</topology>
    </subcellularLocation>
</comment>
<evidence type="ECO:0000313" key="13">
    <source>
        <dbReference type="WBParaSite" id="nRc.2.0.1.t30895-RA"/>
    </source>
</evidence>
<dbReference type="PANTHER" id="PTHR45624">
    <property type="entry name" value="MITOCHONDRIAL BASIC AMINO ACIDS TRANSPORTER-RELATED"/>
    <property type="match status" value="1"/>
</dbReference>
<feature type="repeat" description="Solcar" evidence="9">
    <location>
        <begin position="108"/>
        <end position="196"/>
    </location>
</feature>
<evidence type="ECO:0000313" key="12">
    <source>
        <dbReference type="Proteomes" id="UP000887565"/>
    </source>
</evidence>
<evidence type="ECO:0000256" key="9">
    <source>
        <dbReference type="PROSITE-ProRule" id="PRU00282"/>
    </source>
</evidence>
<organism evidence="12 13">
    <name type="scientific">Romanomermis culicivorax</name>
    <name type="common">Nematode worm</name>
    <dbReference type="NCBI Taxonomy" id="13658"/>
    <lineage>
        <taxon>Eukaryota</taxon>
        <taxon>Metazoa</taxon>
        <taxon>Ecdysozoa</taxon>
        <taxon>Nematoda</taxon>
        <taxon>Enoplea</taxon>
        <taxon>Dorylaimia</taxon>
        <taxon>Mermithida</taxon>
        <taxon>Mermithoidea</taxon>
        <taxon>Mermithidae</taxon>
        <taxon>Romanomermis</taxon>
    </lineage>
</organism>
<dbReference type="InterPro" id="IPR018108">
    <property type="entry name" value="MCP_transmembrane"/>
</dbReference>
<dbReference type="PRINTS" id="PR00926">
    <property type="entry name" value="MITOCARRIER"/>
</dbReference>
<evidence type="ECO:0000256" key="11">
    <source>
        <dbReference type="SAM" id="Phobius"/>
    </source>
</evidence>
<dbReference type="GO" id="GO:0031966">
    <property type="term" value="C:mitochondrial membrane"/>
    <property type="evidence" value="ECO:0007669"/>
    <property type="project" value="UniProtKB-SubCell"/>
</dbReference>
<dbReference type="Pfam" id="PF00153">
    <property type="entry name" value="Mito_carr"/>
    <property type="match status" value="2"/>
</dbReference>
<keyword evidence="6 11" id="KW-1133">Transmembrane helix</keyword>
<dbReference type="Proteomes" id="UP000887565">
    <property type="component" value="Unplaced"/>
</dbReference>
<evidence type="ECO:0000256" key="5">
    <source>
        <dbReference type="ARBA" id="ARBA00022737"/>
    </source>
</evidence>
<dbReference type="InterPro" id="IPR023395">
    <property type="entry name" value="MCP_dom_sf"/>
</dbReference>
<evidence type="ECO:0000256" key="3">
    <source>
        <dbReference type="ARBA" id="ARBA00022448"/>
    </source>
</evidence>
<dbReference type="PROSITE" id="PS50920">
    <property type="entry name" value="SOLCAR"/>
    <property type="match status" value="2"/>
</dbReference>
<reference evidence="13" key="1">
    <citation type="submission" date="2022-11" db="UniProtKB">
        <authorList>
            <consortium name="WormBaseParasite"/>
        </authorList>
    </citation>
    <scope>IDENTIFICATION</scope>
</reference>
<keyword evidence="7" id="KW-0496">Mitochondrion</keyword>
<keyword evidence="5" id="KW-0677">Repeat</keyword>
<sequence>MSTERKKTHGVANMIAGGVGGFFVVLTGHPFDTIKVRMQTARVPAPGQSIHFNGAIECLRQTVTKEGFTGLYKGMGAPLAGVSPLFALYFFGCSFAKRMQQKHPDEVLSTLQNFNAGAFAGFLTTVVIAPAERIKCLLQIQHDKSDTRFRGPIDVVKRLYKEGGIRSIYRGTAATLLRDVPASGAYFASYEYLMIKLTPEGKRQACFLGYELTFKVLEKFVWAFVIKKEMS</sequence>
<comment type="similarity">
    <text evidence="2 10">Belongs to the mitochondrial carrier (TC 2.A.29) family.</text>
</comment>
<evidence type="ECO:0000256" key="2">
    <source>
        <dbReference type="ARBA" id="ARBA00006375"/>
    </source>
</evidence>
<dbReference type="GO" id="GO:0006839">
    <property type="term" value="P:mitochondrial transport"/>
    <property type="evidence" value="ECO:0007669"/>
    <property type="project" value="TreeGrafter"/>
</dbReference>
<dbReference type="Gene3D" id="1.50.40.10">
    <property type="entry name" value="Mitochondrial carrier domain"/>
    <property type="match status" value="2"/>
</dbReference>
<accession>A0A915JWU4</accession>
<dbReference type="GO" id="GO:1902603">
    <property type="term" value="P:carnitine transmembrane transport"/>
    <property type="evidence" value="ECO:0007669"/>
    <property type="project" value="TreeGrafter"/>
</dbReference>
<evidence type="ECO:0000256" key="4">
    <source>
        <dbReference type="ARBA" id="ARBA00022692"/>
    </source>
</evidence>
<evidence type="ECO:0000256" key="10">
    <source>
        <dbReference type="RuleBase" id="RU000488"/>
    </source>
</evidence>
<protein>
    <submittedName>
        <fullName evidence="13">Uncharacterized protein</fullName>
    </submittedName>
</protein>
<feature type="repeat" description="Solcar" evidence="9">
    <location>
        <begin position="8"/>
        <end position="99"/>
    </location>
</feature>
<evidence type="ECO:0000256" key="6">
    <source>
        <dbReference type="ARBA" id="ARBA00022989"/>
    </source>
</evidence>
<proteinExistence type="inferred from homology"/>
<feature type="transmembrane region" description="Helical" evidence="11">
    <location>
        <begin position="12"/>
        <end position="31"/>
    </location>
</feature>
<dbReference type="OMA" id="CTEGIFN"/>
<evidence type="ECO:0000256" key="7">
    <source>
        <dbReference type="ARBA" id="ARBA00023128"/>
    </source>
</evidence>
<evidence type="ECO:0000256" key="8">
    <source>
        <dbReference type="ARBA" id="ARBA00023136"/>
    </source>
</evidence>
<dbReference type="AlphaFoldDB" id="A0A915JWU4"/>
<name>A0A915JWU4_ROMCU</name>
<keyword evidence="3 10" id="KW-0813">Transport</keyword>
<dbReference type="PANTHER" id="PTHR45624:SF4">
    <property type="entry name" value="CONGESTED-LIKE TRACHEA PROTEIN-RELATED"/>
    <property type="match status" value="1"/>
</dbReference>
<dbReference type="WBParaSite" id="nRc.2.0.1.t30895-RA">
    <property type="protein sequence ID" value="nRc.2.0.1.t30895-RA"/>
    <property type="gene ID" value="nRc.2.0.1.g30895"/>
</dbReference>
<feature type="transmembrane region" description="Helical" evidence="11">
    <location>
        <begin position="75"/>
        <end position="96"/>
    </location>
</feature>
<keyword evidence="4 9" id="KW-0812">Transmembrane</keyword>
<dbReference type="GO" id="GO:0015227">
    <property type="term" value="F:O-acyl-L-carnitine transmembrane transporter activity"/>
    <property type="evidence" value="ECO:0007669"/>
    <property type="project" value="TreeGrafter"/>
</dbReference>
<keyword evidence="12" id="KW-1185">Reference proteome</keyword>
<dbReference type="InterPro" id="IPR002067">
    <property type="entry name" value="MCP"/>
</dbReference>
<keyword evidence="8 9" id="KW-0472">Membrane</keyword>
<evidence type="ECO:0000256" key="1">
    <source>
        <dbReference type="ARBA" id="ARBA00004225"/>
    </source>
</evidence>
<dbReference type="SUPFAM" id="SSF103506">
    <property type="entry name" value="Mitochondrial carrier"/>
    <property type="match status" value="1"/>
</dbReference>
<dbReference type="InterPro" id="IPR050567">
    <property type="entry name" value="Mitochondrial_Carrier"/>
</dbReference>